<dbReference type="InterPro" id="IPR036236">
    <property type="entry name" value="Znf_C2H2_sf"/>
</dbReference>
<organism evidence="10 13">
    <name type="scientific">Medicago truncatula</name>
    <name type="common">Barrel medic</name>
    <name type="synonym">Medicago tribuloides</name>
    <dbReference type="NCBI Taxonomy" id="3880"/>
    <lineage>
        <taxon>Eukaryota</taxon>
        <taxon>Viridiplantae</taxon>
        <taxon>Streptophyta</taxon>
        <taxon>Embryophyta</taxon>
        <taxon>Tracheophyta</taxon>
        <taxon>Spermatophyta</taxon>
        <taxon>Magnoliopsida</taxon>
        <taxon>eudicotyledons</taxon>
        <taxon>Gunneridae</taxon>
        <taxon>Pentapetalae</taxon>
        <taxon>rosids</taxon>
        <taxon>fabids</taxon>
        <taxon>Fabales</taxon>
        <taxon>Fabaceae</taxon>
        <taxon>Papilionoideae</taxon>
        <taxon>50 kb inversion clade</taxon>
        <taxon>NPAAA clade</taxon>
        <taxon>Hologalegina</taxon>
        <taxon>IRL clade</taxon>
        <taxon>Trifolieae</taxon>
        <taxon>Medicago</taxon>
    </lineage>
</organism>
<dbReference type="Gene3D" id="3.30.160.60">
    <property type="entry name" value="Classic Zinc Finger"/>
    <property type="match status" value="1"/>
</dbReference>
<evidence type="ECO:0000256" key="6">
    <source>
        <dbReference type="ARBA" id="ARBA00023163"/>
    </source>
</evidence>
<dbReference type="SUPFAM" id="SSF57667">
    <property type="entry name" value="beta-beta-alpha zinc fingers"/>
    <property type="match status" value="1"/>
</dbReference>
<dbReference type="Proteomes" id="UP000265566">
    <property type="component" value="Chromosome 1"/>
</dbReference>
<evidence type="ECO:0000313" key="14">
    <source>
        <dbReference type="Proteomes" id="UP000265566"/>
    </source>
</evidence>
<dbReference type="KEGG" id="mtr:11434605"/>
<dbReference type="HOGENOM" id="CLU_068782_1_1_1"/>
<reference evidence="14" key="4">
    <citation type="journal article" date="2018" name="Nat. Plants">
        <title>Whole-genome landscape of Medicago truncatula symbiotic genes.</title>
        <authorList>
            <person name="Pecrix Y."/>
            <person name="Staton S.E."/>
            <person name="Sallet E."/>
            <person name="Lelandais-Briere C."/>
            <person name="Moreau S."/>
            <person name="Carrere S."/>
            <person name="Blein T."/>
            <person name="Jardinaud M.F."/>
            <person name="Latrasse D."/>
            <person name="Zouine M."/>
            <person name="Zahm M."/>
            <person name="Kreplak J."/>
            <person name="Mayjonade B."/>
            <person name="Satge C."/>
            <person name="Perez M."/>
            <person name="Cauet S."/>
            <person name="Marande W."/>
            <person name="Chantry-Darmon C."/>
            <person name="Lopez-Roques C."/>
            <person name="Bouchez O."/>
            <person name="Berard A."/>
            <person name="Debelle F."/>
            <person name="Munos S."/>
            <person name="Bendahmane A."/>
            <person name="Berges H."/>
            <person name="Niebel A."/>
            <person name="Buitink J."/>
            <person name="Frugier F."/>
            <person name="Benhamed M."/>
            <person name="Crespi M."/>
            <person name="Gouzy J."/>
            <person name="Gamas P."/>
        </authorList>
    </citation>
    <scope>NUCLEOTIDE SEQUENCE [LARGE SCALE GENOMIC DNA]</scope>
    <source>
        <strain evidence="14">cv. Jemalong A17</strain>
    </source>
</reference>
<dbReference type="PANTHER" id="PTHR45801">
    <property type="entry name" value="OS07G0101800 PROTEIN"/>
    <property type="match status" value="1"/>
</dbReference>
<dbReference type="EnsemblPlants" id="AES61054">
    <property type="protein sequence ID" value="AES61054"/>
    <property type="gene ID" value="MTR_1g075430"/>
</dbReference>
<keyword evidence="7" id="KW-0539">Nucleus</keyword>
<keyword evidence="2" id="KW-0479">Metal-binding</keyword>
<dbReference type="PROSITE" id="PS50157">
    <property type="entry name" value="ZINC_FINGER_C2H2_2"/>
    <property type="match status" value="1"/>
</dbReference>
<evidence type="ECO:0000313" key="13">
    <source>
        <dbReference type="Proteomes" id="UP000002051"/>
    </source>
</evidence>
<dbReference type="InterPro" id="IPR052426">
    <property type="entry name" value="Plant_dev_regulator"/>
</dbReference>
<sequence length="191" mass="21957">MNYSSEEGDDGYDQGKRRSYECTFCKRGFTNAQALGGHMNIHRKDRAKASKQPNSSSSQIGTKFYTNDETMVFPFASEQNSFIGNYQPSNMHGYSYEQPRSYEYPTAPNYHVGNYQTSNVHGFSYDQQGSSNWPNFHLNQELQGPDLSLQIGSTQHYVDDTHHQRIRRGNDQEDIEVDLELRLGQDSRFIS</sequence>
<dbReference type="OrthoDB" id="780709at2759"/>
<evidence type="ECO:0000256" key="4">
    <source>
        <dbReference type="ARBA" id="ARBA00022833"/>
    </source>
</evidence>
<dbReference type="PaxDb" id="3880-AES61054"/>
<accession>G7I4R8</accession>
<evidence type="ECO:0000256" key="7">
    <source>
        <dbReference type="ARBA" id="ARBA00023242"/>
    </source>
</evidence>
<keyword evidence="3 8" id="KW-0863">Zinc-finger</keyword>
<comment type="subcellular location">
    <subcellularLocation>
        <location evidence="1">Nucleus</location>
    </subcellularLocation>
</comment>
<keyword evidence="6" id="KW-0804">Transcription</keyword>
<dbReference type="Proteomes" id="UP000002051">
    <property type="component" value="Unassembled WGS sequence"/>
</dbReference>
<reference evidence="12" key="3">
    <citation type="submission" date="2015-04" db="UniProtKB">
        <authorList>
            <consortium name="EnsemblPlants"/>
        </authorList>
    </citation>
    <scope>IDENTIFICATION</scope>
    <source>
        <strain evidence="12">cv. Jemalong A17</strain>
    </source>
</reference>
<dbReference type="OMA" id="CHTEATT"/>
<feature type="domain" description="C2H2-type" evidence="9">
    <location>
        <begin position="20"/>
        <end position="47"/>
    </location>
</feature>
<dbReference type="GO" id="GO:0008270">
    <property type="term" value="F:zinc ion binding"/>
    <property type="evidence" value="ECO:0007669"/>
    <property type="project" value="UniProtKB-KW"/>
</dbReference>
<dbReference type="SMART" id="SM00355">
    <property type="entry name" value="ZnF_C2H2"/>
    <property type="match status" value="1"/>
</dbReference>
<keyword evidence="13" id="KW-1185">Reference proteome</keyword>
<dbReference type="Pfam" id="PF13912">
    <property type="entry name" value="zf-C2H2_6"/>
    <property type="match status" value="1"/>
</dbReference>
<reference evidence="11" key="5">
    <citation type="journal article" date="2018" name="Nat. Plants">
        <title>Whole-genome landscape of Medicago truncatula symbiotic genes.</title>
        <authorList>
            <person name="Pecrix Y."/>
            <person name="Gamas P."/>
            <person name="Carrere S."/>
        </authorList>
    </citation>
    <scope>NUCLEOTIDE SEQUENCE</scope>
    <source>
        <tissue evidence="11">Leaves</tissue>
    </source>
</reference>
<evidence type="ECO:0000256" key="2">
    <source>
        <dbReference type="ARBA" id="ARBA00022723"/>
    </source>
</evidence>
<evidence type="ECO:0000313" key="12">
    <source>
        <dbReference type="EnsemblPlants" id="AES61054"/>
    </source>
</evidence>
<evidence type="ECO:0000259" key="9">
    <source>
        <dbReference type="PROSITE" id="PS50157"/>
    </source>
</evidence>
<dbReference type="GO" id="GO:0005634">
    <property type="term" value="C:nucleus"/>
    <property type="evidence" value="ECO:0007669"/>
    <property type="project" value="UniProtKB-SubCell"/>
</dbReference>
<keyword evidence="5" id="KW-0805">Transcription regulation</keyword>
<dbReference type="EMBL" id="PSQE01000001">
    <property type="protein sequence ID" value="RHN80343.1"/>
    <property type="molecule type" value="Genomic_DNA"/>
</dbReference>
<dbReference type="STRING" id="3880.G7I4R8"/>
<reference evidence="10 13" key="1">
    <citation type="journal article" date="2011" name="Nature">
        <title>The Medicago genome provides insight into the evolution of rhizobial symbioses.</title>
        <authorList>
            <person name="Young N.D."/>
            <person name="Debelle F."/>
            <person name="Oldroyd G.E."/>
            <person name="Geurts R."/>
            <person name="Cannon S.B."/>
            <person name="Udvardi M.K."/>
            <person name="Benedito V.A."/>
            <person name="Mayer K.F."/>
            <person name="Gouzy J."/>
            <person name="Schoof H."/>
            <person name="Van de Peer Y."/>
            <person name="Proost S."/>
            <person name="Cook D.R."/>
            <person name="Meyers B.C."/>
            <person name="Spannagl M."/>
            <person name="Cheung F."/>
            <person name="De Mita S."/>
            <person name="Krishnakumar V."/>
            <person name="Gundlach H."/>
            <person name="Zhou S."/>
            <person name="Mudge J."/>
            <person name="Bharti A.K."/>
            <person name="Murray J.D."/>
            <person name="Naoumkina M.A."/>
            <person name="Rosen B."/>
            <person name="Silverstein K.A."/>
            <person name="Tang H."/>
            <person name="Rombauts S."/>
            <person name="Zhao P.X."/>
            <person name="Zhou P."/>
            <person name="Barbe V."/>
            <person name="Bardou P."/>
            <person name="Bechner M."/>
            <person name="Bellec A."/>
            <person name="Berger A."/>
            <person name="Berges H."/>
            <person name="Bidwell S."/>
            <person name="Bisseling T."/>
            <person name="Choisne N."/>
            <person name="Couloux A."/>
            <person name="Denny R."/>
            <person name="Deshpande S."/>
            <person name="Dai X."/>
            <person name="Doyle J.J."/>
            <person name="Dudez A.M."/>
            <person name="Farmer A.D."/>
            <person name="Fouteau S."/>
            <person name="Franken C."/>
            <person name="Gibelin C."/>
            <person name="Gish J."/>
            <person name="Goldstein S."/>
            <person name="Gonzalez A.J."/>
            <person name="Green P.J."/>
            <person name="Hallab A."/>
            <person name="Hartog M."/>
            <person name="Hua A."/>
            <person name="Humphray S.J."/>
            <person name="Jeong D.H."/>
            <person name="Jing Y."/>
            <person name="Jocker A."/>
            <person name="Kenton S.M."/>
            <person name="Kim D.J."/>
            <person name="Klee K."/>
            <person name="Lai H."/>
            <person name="Lang C."/>
            <person name="Lin S."/>
            <person name="Macmil S.L."/>
            <person name="Magdelenat G."/>
            <person name="Matthews L."/>
            <person name="McCorrison J."/>
            <person name="Monaghan E.L."/>
            <person name="Mun J.H."/>
            <person name="Najar F.Z."/>
            <person name="Nicholson C."/>
            <person name="Noirot C."/>
            <person name="O'Bleness M."/>
            <person name="Paule C.R."/>
            <person name="Poulain J."/>
            <person name="Prion F."/>
            <person name="Qin B."/>
            <person name="Qu C."/>
            <person name="Retzel E.F."/>
            <person name="Riddle C."/>
            <person name="Sallet E."/>
            <person name="Samain S."/>
            <person name="Samson N."/>
            <person name="Sanders I."/>
            <person name="Saurat O."/>
            <person name="Scarpelli C."/>
            <person name="Schiex T."/>
            <person name="Segurens B."/>
            <person name="Severin A.J."/>
            <person name="Sherrier D.J."/>
            <person name="Shi R."/>
            <person name="Sims S."/>
            <person name="Singer S.R."/>
            <person name="Sinharoy S."/>
            <person name="Sterck L."/>
            <person name="Viollet A."/>
            <person name="Wang B.B."/>
            <person name="Wang K."/>
            <person name="Wang M."/>
            <person name="Wang X."/>
            <person name="Warfsmann J."/>
            <person name="Weissenbach J."/>
            <person name="White D.D."/>
            <person name="White J.D."/>
            <person name="Wiley G.B."/>
            <person name="Wincker P."/>
            <person name="Xing Y."/>
            <person name="Yang L."/>
            <person name="Yao Z."/>
            <person name="Ying F."/>
            <person name="Zhai J."/>
            <person name="Zhou L."/>
            <person name="Zuber A."/>
            <person name="Denarie J."/>
            <person name="Dixon R.A."/>
            <person name="May G.D."/>
            <person name="Schwartz D.C."/>
            <person name="Rogers J."/>
            <person name="Quetier F."/>
            <person name="Town C.D."/>
            <person name="Roe B.A."/>
        </authorList>
    </citation>
    <scope>NUCLEOTIDE SEQUENCE [LARGE SCALE GENOMIC DNA]</scope>
    <source>
        <strain evidence="10">A17</strain>
        <strain evidence="12 13">cv. Jemalong A17</strain>
    </source>
</reference>
<evidence type="ECO:0000256" key="5">
    <source>
        <dbReference type="ARBA" id="ARBA00023015"/>
    </source>
</evidence>
<evidence type="ECO:0000313" key="10">
    <source>
        <dbReference type="EMBL" id="AES61054.1"/>
    </source>
</evidence>
<dbReference type="PANTHER" id="PTHR45801:SF111">
    <property type="entry name" value="C2H2 AND C2HC ZINC FINGERS SUPERFAMILY PROTEIN"/>
    <property type="match status" value="1"/>
</dbReference>
<dbReference type="EMBL" id="CM001217">
    <property type="protein sequence ID" value="AES61054.1"/>
    <property type="molecule type" value="Genomic_DNA"/>
</dbReference>
<dbReference type="InterPro" id="IPR013087">
    <property type="entry name" value="Znf_C2H2_type"/>
</dbReference>
<evidence type="ECO:0000256" key="8">
    <source>
        <dbReference type="PROSITE-ProRule" id="PRU00042"/>
    </source>
</evidence>
<proteinExistence type="predicted"/>
<gene>
    <name evidence="12" type="primary">11434605</name>
    <name evidence="10" type="ordered locus">MTR_1g075430</name>
    <name evidence="11" type="ORF">MtrunA17_Chr1g0187231</name>
</gene>
<dbReference type="Gramene" id="rna4257">
    <property type="protein sequence ID" value="RHN80343.1"/>
    <property type="gene ID" value="gene4257"/>
</dbReference>
<evidence type="ECO:0000256" key="3">
    <source>
        <dbReference type="ARBA" id="ARBA00022771"/>
    </source>
</evidence>
<reference evidence="10 13" key="2">
    <citation type="journal article" date="2014" name="BMC Genomics">
        <title>An improved genome release (version Mt4.0) for the model legume Medicago truncatula.</title>
        <authorList>
            <person name="Tang H."/>
            <person name="Krishnakumar V."/>
            <person name="Bidwell S."/>
            <person name="Rosen B."/>
            <person name="Chan A."/>
            <person name="Zhou S."/>
            <person name="Gentzbittel L."/>
            <person name="Childs K.L."/>
            <person name="Yandell M."/>
            <person name="Gundlach H."/>
            <person name="Mayer K.F."/>
            <person name="Schwartz D.C."/>
            <person name="Town C.D."/>
        </authorList>
    </citation>
    <scope>GENOME REANNOTATION</scope>
    <source>
        <strain evidence="12 13">cv. Jemalong A17</strain>
    </source>
</reference>
<protein>
    <submittedName>
        <fullName evidence="11">Putative transcription factor C2H2 family</fullName>
    </submittedName>
    <submittedName>
        <fullName evidence="10">Transcriptional regulator superman protein</fullName>
    </submittedName>
</protein>
<evidence type="ECO:0000256" key="1">
    <source>
        <dbReference type="ARBA" id="ARBA00004123"/>
    </source>
</evidence>
<evidence type="ECO:0000313" key="11">
    <source>
        <dbReference type="EMBL" id="RHN80343.1"/>
    </source>
</evidence>
<keyword evidence="4" id="KW-0862">Zinc</keyword>
<name>G7I4R8_MEDTR</name>
<dbReference type="AlphaFoldDB" id="G7I4R8"/>
<dbReference type="PROSITE" id="PS00028">
    <property type="entry name" value="ZINC_FINGER_C2H2_1"/>
    <property type="match status" value="1"/>
</dbReference>